<keyword evidence="4" id="KW-1185">Reference proteome</keyword>
<dbReference type="RefSeq" id="WP_381841167.1">
    <property type="nucleotide sequence ID" value="NZ_JBHTCF010000035.1"/>
</dbReference>
<reference evidence="4" key="1">
    <citation type="journal article" date="2019" name="Int. J. Syst. Evol. Microbiol.">
        <title>The Global Catalogue of Microorganisms (GCM) 10K type strain sequencing project: providing services to taxonomists for standard genome sequencing and annotation.</title>
        <authorList>
            <consortium name="The Broad Institute Genomics Platform"/>
            <consortium name="The Broad Institute Genome Sequencing Center for Infectious Disease"/>
            <person name="Wu L."/>
            <person name="Ma J."/>
        </authorList>
    </citation>
    <scope>NUCLEOTIDE SEQUENCE [LARGE SCALE GENOMIC DNA]</scope>
    <source>
        <strain evidence="4">SYNS20</strain>
    </source>
</reference>
<sequence length="459" mass="48025">MTTTAPHATPLPEPLGSPGSPGPHDLRRPDAAAARLAFAAAWLATRALTVLLLALDGRFPLGVGGIAREVHELYFRWYGVLSQGGLPLGDPLWQYPPAAGPVLLSPALLPWLSYFQAFVALALLTDAVIAVALVRAGGRAGRSLRGAALWVGGLPLLLHIPLARYDLHVTALAVLSLLALPAPSSLPAPARAPSPLRTAARATSPPPAPPRATSRRTRAWRTYAAGALAALGALVKVWPVLTLLGTPRGRTTREAWTAALCTAAALLLALAALFAHPFSFLRQQGGRGVQIESLGGTLLALAHRAGLPGEVRYQFGAMEYVGPYVGVVARASLLATALAFAALLVWRLRARRWTAATPCDAALCAVLLFTVTSRVISPQYLIWLLGLAAVCLTSRATSQGPAALLIGVAAGVSTLAYPVLYADVIAGTWTGCLVLVVRNGLLIGAVALSWRGLWRDSNP</sequence>
<evidence type="ECO:0000256" key="2">
    <source>
        <dbReference type="SAM" id="Phobius"/>
    </source>
</evidence>
<feature type="region of interest" description="Disordered" evidence="1">
    <location>
        <begin position="1"/>
        <end position="26"/>
    </location>
</feature>
<dbReference type="EMBL" id="JBHTCF010000035">
    <property type="protein sequence ID" value="MFC7310509.1"/>
    <property type="molecule type" value="Genomic_DNA"/>
</dbReference>
<evidence type="ECO:0008006" key="5">
    <source>
        <dbReference type="Google" id="ProtNLM"/>
    </source>
</evidence>
<accession>A0ABW2JWH3</accession>
<feature type="transmembrane region" description="Helical" evidence="2">
    <location>
        <begin position="223"/>
        <end position="244"/>
    </location>
</feature>
<feature type="transmembrane region" description="Helical" evidence="2">
    <location>
        <begin position="146"/>
        <end position="163"/>
    </location>
</feature>
<feature type="transmembrane region" description="Helical" evidence="2">
    <location>
        <begin position="36"/>
        <end position="55"/>
    </location>
</feature>
<feature type="transmembrane region" description="Helical" evidence="2">
    <location>
        <begin position="402"/>
        <end position="420"/>
    </location>
</feature>
<keyword evidence="2" id="KW-0472">Membrane</keyword>
<organism evidence="3 4">
    <name type="scientific">Streptomyces monticola</name>
    <dbReference type="NCBI Taxonomy" id="2666263"/>
    <lineage>
        <taxon>Bacteria</taxon>
        <taxon>Bacillati</taxon>
        <taxon>Actinomycetota</taxon>
        <taxon>Actinomycetes</taxon>
        <taxon>Kitasatosporales</taxon>
        <taxon>Streptomycetaceae</taxon>
        <taxon>Streptomyces</taxon>
    </lineage>
</organism>
<proteinExistence type="predicted"/>
<protein>
    <recommendedName>
        <fullName evidence="5">DUF2029 domain-containing protein</fullName>
    </recommendedName>
</protein>
<gene>
    <name evidence="3" type="ORF">ACFQVC_40640</name>
</gene>
<evidence type="ECO:0000256" key="1">
    <source>
        <dbReference type="SAM" id="MobiDB-lite"/>
    </source>
</evidence>
<feature type="transmembrane region" description="Helical" evidence="2">
    <location>
        <begin position="256"/>
        <end position="276"/>
    </location>
</feature>
<evidence type="ECO:0000313" key="4">
    <source>
        <dbReference type="Proteomes" id="UP001596523"/>
    </source>
</evidence>
<keyword evidence="2" id="KW-1133">Transmembrane helix</keyword>
<name>A0ABW2JWH3_9ACTN</name>
<keyword evidence="2" id="KW-0812">Transmembrane</keyword>
<evidence type="ECO:0000313" key="3">
    <source>
        <dbReference type="EMBL" id="MFC7310509.1"/>
    </source>
</evidence>
<feature type="compositionally biased region" description="Low complexity" evidence="1">
    <location>
        <begin position="193"/>
        <end position="203"/>
    </location>
</feature>
<feature type="transmembrane region" description="Helical" evidence="2">
    <location>
        <begin position="111"/>
        <end position="134"/>
    </location>
</feature>
<feature type="transmembrane region" description="Helical" evidence="2">
    <location>
        <begin position="327"/>
        <end position="346"/>
    </location>
</feature>
<feature type="region of interest" description="Disordered" evidence="1">
    <location>
        <begin position="187"/>
        <end position="217"/>
    </location>
</feature>
<dbReference type="Proteomes" id="UP001596523">
    <property type="component" value="Unassembled WGS sequence"/>
</dbReference>
<comment type="caution">
    <text evidence="3">The sequence shown here is derived from an EMBL/GenBank/DDBJ whole genome shotgun (WGS) entry which is preliminary data.</text>
</comment>
<feature type="transmembrane region" description="Helical" evidence="2">
    <location>
        <begin position="426"/>
        <end position="450"/>
    </location>
</feature>